<dbReference type="Proteomes" id="UP000426265">
    <property type="component" value="Unassembled WGS sequence"/>
</dbReference>
<evidence type="ECO:0000313" key="3">
    <source>
        <dbReference type="EMBL" id="VYS55936.1"/>
    </source>
</evidence>
<evidence type="ECO:0008006" key="6">
    <source>
        <dbReference type="Google" id="ProtNLM"/>
    </source>
</evidence>
<dbReference type="Proteomes" id="UP000434276">
    <property type="component" value="Unassembled WGS sequence"/>
</dbReference>
<dbReference type="ExpressionAtlas" id="A0A5S9X845">
    <property type="expression patterns" value="baseline and differential"/>
</dbReference>
<dbReference type="OrthoDB" id="1045309at2759"/>
<feature type="signal peptide" evidence="1">
    <location>
        <begin position="1"/>
        <end position="26"/>
    </location>
</feature>
<sequence>MKLKQTKVMLFLLTLVFTLIFRPSEARLDPSLDPNHLCSDDETTPVANLPGCFYAVRLAADQDIRWLSRDCCEAVIVCHELSNKHLLTLTSPKENCFTEAWKKWYVEVDRNK</sequence>
<reference evidence="2 5" key="1">
    <citation type="submission" date="2019-12" db="EMBL/GenBank/DDBJ databases">
        <authorList>
            <person name="Jiao W.-B."/>
            <person name="Schneeberger K."/>
        </authorList>
    </citation>
    <scope>NUCLEOTIDE SEQUENCE [LARGE SCALE GENOMIC DNA]</scope>
    <source>
        <strain evidence="4">cv. An-1</strain>
        <strain evidence="5">cv. C24</strain>
    </source>
</reference>
<dbReference type="EMBL" id="CACSHJ010000089">
    <property type="protein sequence ID" value="CAA0380969.1"/>
    <property type="molecule type" value="Genomic_DNA"/>
</dbReference>
<evidence type="ECO:0000256" key="1">
    <source>
        <dbReference type="SAM" id="SignalP"/>
    </source>
</evidence>
<evidence type="ECO:0000313" key="2">
    <source>
        <dbReference type="EMBL" id="CAA0380969.1"/>
    </source>
</evidence>
<organism evidence="2 5">
    <name type="scientific">Arabidopsis thaliana</name>
    <name type="common">Mouse-ear cress</name>
    <dbReference type="NCBI Taxonomy" id="3702"/>
    <lineage>
        <taxon>Eukaryota</taxon>
        <taxon>Viridiplantae</taxon>
        <taxon>Streptophyta</taxon>
        <taxon>Embryophyta</taxon>
        <taxon>Tracheophyta</taxon>
        <taxon>Spermatophyta</taxon>
        <taxon>Magnoliopsida</taxon>
        <taxon>eudicotyledons</taxon>
        <taxon>Gunneridae</taxon>
        <taxon>Pentapetalae</taxon>
        <taxon>rosids</taxon>
        <taxon>malvids</taxon>
        <taxon>Brassicales</taxon>
        <taxon>Brassicaceae</taxon>
        <taxon>Camelineae</taxon>
        <taxon>Arabidopsis</taxon>
    </lineage>
</organism>
<accession>A0A654F330</accession>
<feature type="chain" id="PRO_5040686895" description="Prolamin-like domain-containing protein" evidence="1">
    <location>
        <begin position="27"/>
        <end position="112"/>
    </location>
</feature>
<keyword evidence="1" id="KW-0732">Signal</keyword>
<name>A0A5S9X845_ARATH</name>
<proteinExistence type="predicted"/>
<protein>
    <recommendedName>
        <fullName evidence="6">Prolamin-like domain-containing protein</fullName>
    </recommendedName>
</protein>
<gene>
    <name evidence="3" type="ORF">AN1_LOCUS11390</name>
    <name evidence="2" type="ORF">C24_LOCUS11227</name>
</gene>
<evidence type="ECO:0000313" key="4">
    <source>
        <dbReference type="Proteomes" id="UP000426265"/>
    </source>
</evidence>
<dbReference type="EMBL" id="CACRSJ010000106">
    <property type="protein sequence ID" value="VYS55936.1"/>
    <property type="molecule type" value="Genomic_DNA"/>
</dbReference>
<evidence type="ECO:0000313" key="5">
    <source>
        <dbReference type="Proteomes" id="UP000434276"/>
    </source>
</evidence>
<accession>A0A5S9X845</accession>
<dbReference type="AlphaFoldDB" id="A0A5S9X845"/>